<reference evidence="1" key="1">
    <citation type="submission" date="2018-05" db="EMBL/GenBank/DDBJ databases">
        <authorList>
            <person name="Lanie J.A."/>
            <person name="Ng W.-L."/>
            <person name="Kazmierczak K.M."/>
            <person name="Andrzejewski T.M."/>
            <person name="Davidsen T.M."/>
            <person name="Wayne K.J."/>
            <person name="Tettelin H."/>
            <person name="Glass J.I."/>
            <person name="Rusch D."/>
            <person name="Podicherti R."/>
            <person name="Tsui H.-C.T."/>
            <person name="Winkler M.E."/>
        </authorList>
    </citation>
    <scope>NUCLEOTIDE SEQUENCE</scope>
</reference>
<dbReference type="AlphaFoldDB" id="A0A382KDE2"/>
<feature type="non-terminal residue" evidence="1">
    <location>
        <position position="1"/>
    </location>
</feature>
<organism evidence="1">
    <name type="scientific">marine metagenome</name>
    <dbReference type="NCBI Taxonomy" id="408172"/>
    <lineage>
        <taxon>unclassified sequences</taxon>
        <taxon>metagenomes</taxon>
        <taxon>ecological metagenomes</taxon>
    </lineage>
</organism>
<proteinExistence type="predicted"/>
<gene>
    <name evidence="1" type="ORF">METZ01_LOCUS273625</name>
</gene>
<accession>A0A382KDE2</accession>
<sequence>VADALKFDIAGPWMIFSNPATDGRCDEAIFTAEDGQNRDIQFHERFALI</sequence>
<evidence type="ECO:0000313" key="1">
    <source>
        <dbReference type="EMBL" id="SVC20771.1"/>
    </source>
</evidence>
<protein>
    <submittedName>
        <fullName evidence="1">Uncharacterized protein</fullName>
    </submittedName>
</protein>
<dbReference type="EMBL" id="UINC01079094">
    <property type="protein sequence ID" value="SVC20771.1"/>
    <property type="molecule type" value="Genomic_DNA"/>
</dbReference>
<name>A0A382KDE2_9ZZZZ</name>